<evidence type="ECO:0000313" key="2">
    <source>
        <dbReference type="EMBL" id="KKN63750.1"/>
    </source>
</evidence>
<feature type="compositionally biased region" description="Basic residues" evidence="1">
    <location>
        <begin position="27"/>
        <end position="38"/>
    </location>
</feature>
<sequence length="186" mass="20428">MTTLSPATLKTGRAHYEKQQQAGATGRKVRERTKRKQTRYQQEQKIVVNETRLGGTLEEAAAVIGISGNALKLWMNKDKAFQARVQEARVVAVEYAEGRADGSLPEAIDGLIALGKSPDENIKLKSFLARLHGRGVFTRNQEVSVKGMVGIFNADDMAREFREAKKRMAEAGSRLLGLDGGDGQDK</sequence>
<comment type="caution">
    <text evidence="2">The sequence shown here is derived from an EMBL/GenBank/DDBJ whole genome shotgun (WGS) entry which is preliminary data.</text>
</comment>
<evidence type="ECO:0000256" key="1">
    <source>
        <dbReference type="SAM" id="MobiDB-lite"/>
    </source>
</evidence>
<reference evidence="2" key="1">
    <citation type="journal article" date="2015" name="Nature">
        <title>Complex archaea that bridge the gap between prokaryotes and eukaryotes.</title>
        <authorList>
            <person name="Spang A."/>
            <person name="Saw J.H."/>
            <person name="Jorgensen S.L."/>
            <person name="Zaremba-Niedzwiedzka K."/>
            <person name="Martijn J."/>
            <person name="Lind A.E."/>
            <person name="van Eijk R."/>
            <person name="Schleper C."/>
            <person name="Guy L."/>
            <person name="Ettema T.J."/>
        </authorList>
    </citation>
    <scope>NUCLEOTIDE SEQUENCE</scope>
</reference>
<dbReference type="AlphaFoldDB" id="A0A0F9S4H2"/>
<name>A0A0F9S4H2_9ZZZZ</name>
<accession>A0A0F9S4H2</accession>
<feature type="region of interest" description="Disordered" evidence="1">
    <location>
        <begin position="1"/>
        <end position="38"/>
    </location>
</feature>
<protein>
    <recommendedName>
        <fullName evidence="3">Homeodomain phBC6A51-type domain-containing protein</fullName>
    </recommendedName>
</protein>
<gene>
    <name evidence="2" type="ORF">LCGC14_0498540</name>
</gene>
<dbReference type="EMBL" id="LAZR01000580">
    <property type="protein sequence ID" value="KKN63750.1"/>
    <property type="molecule type" value="Genomic_DNA"/>
</dbReference>
<organism evidence="2">
    <name type="scientific">marine sediment metagenome</name>
    <dbReference type="NCBI Taxonomy" id="412755"/>
    <lineage>
        <taxon>unclassified sequences</taxon>
        <taxon>metagenomes</taxon>
        <taxon>ecological metagenomes</taxon>
    </lineage>
</organism>
<proteinExistence type="predicted"/>
<evidence type="ECO:0008006" key="3">
    <source>
        <dbReference type="Google" id="ProtNLM"/>
    </source>
</evidence>